<evidence type="ECO:0000313" key="2">
    <source>
        <dbReference type="Proteomes" id="UP000003577"/>
    </source>
</evidence>
<dbReference type="PaxDb" id="411460-RUMTOR_00837"/>
<reference evidence="1 2" key="1">
    <citation type="submission" date="2007-03" db="EMBL/GenBank/DDBJ databases">
        <authorList>
            <person name="Fulton L."/>
            <person name="Clifton S."/>
            <person name="Fulton B."/>
            <person name="Xu J."/>
            <person name="Minx P."/>
            <person name="Pepin K.H."/>
            <person name="Johnson M."/>
            <person name="Thiruvilangam P."/>
            <person name="Bhonagiri V."/>
            <person name="Nash W.E."/>
            <person name="Mardis E.R."/>
            <person name="Wilson R.K."/>
        </authorList>
    </citation>
    <scope>NUCLEOTIDE SEQUENCE [LARGE SCALE GENOMIC DNA]</scope>
    <source>
        <strain evidence="1 2">ATCC 27756</strain>
    </source>
</reference>
<dbReference type="AlphaFoldDB" id="A5KKT3"/>
<sequence>MPEILADACDFGACFLALPVIAEVYFCFEEDIIYERSMRDQIR</sequence>
<dbReference type="HOGENOM" id="CLU_3239195_0_0_9"/>
<reference evidence="1 2" key="2">
    <citation type="submission" date="2007-04" db="EMBL/GenBank/DDBJ databases">
        <title>Draft genome sequence of Ruminococcus torques (ATCC 27756).</title>
        <authorList>
            <person name="Sudarsanam P."/>
            <person name="Ley R."/>
            <person name="Guruge J."/>
            <person name="Turnbaugh P.J."/>
            <person name="Mahowald M."/>
            <person name="Liep D."/>
            <person name="Gordon J."/>
        </authorList>
    </citation>
    <scope>NUCLEOTIDE SEQUENCE [LARGE SCALE GENOMIC DNA]</scope>
    <source>
        <strain evidence="1 2">ATCC 27756</strain>
    </source>
</reference>
<comment type="caution">
    <text evidence="1">The sequence shown here is derived from an EMBL/GenBank/DDBJ whole genome shotgun (WGS) entry which is preliminary data.</text>
</comment>
<name>A5KKT3_9FIRM</name>
<dbReference type="EMBL" id="AAVP02000002">
    <property type="protein sequence ID" value="EDK25035.1"/>
    <property type="molecule type" value="Genomic_DNA"/>
</dbReference>
<accession>A5KKT3</accession>
<protein>
    <submittedName>
        <fullName evidence="1">Uncharacterized protein</fullName>
    </submittedName>
</protein>
<proteinExistence type="predicted"/>
<dbReference type="Proteomes" id="UP000003577">
    <property type="component" value="Unassembled WGS sequence"/>
</dbReference>
<evidence type="ECO:0000313" key="1">
    <source>
        <dbReference type="EMBL" id="EDK25035.1"/>
    </source>
</evidence>
<gene>
    <name evidence="1" type="ORF">RUMTOR_00837</name>
</gene>
<organism evidence="1 2">
    <name type="scientific">[Ruminococcus] torques ATCC 27756</name>
    <dbReference type="NCBI Taxonomy" id="411460"/>
    <lineage>
        <taxon>Bacteria</taxon>
        <taxon>Bacillati</taxon>
        <taxon>Bacillota</taxon>
        <taxon>Clostridia</taxon>
        <taxon>Lachnospirales</taxon>
        <taxon>Lachnospiraceae</taxon>
        <taxon>Mediterraneibacter</taxon>
    </lineage>
</organism>